<dbReference type="Proteomes" id="UP001432322">
    <property type="component" value="Unassembled WGS sequence"/>
</dbReference>
<evidence type="ECO:0000256" key="2">
    <source>
        <dbReference type="SAM" id="SignalP"/>
    </source>
</evidence>
<evidence type="ECO:0000313" key="3">
    <source>
        <dbReference type="EMBL" id="GMT35197.1"/>
    </source>
</evidence>
<reference evidence="3" key="1">
    <citation type="submission" date="2023-10" db="EMBL/GenBank/DDBJ databases">
        <title>Genome assembly of Pristionchus species.</title>
        <authorList>
            <person name="Yoshida K."/>
            <person name="Sommer R.J."/>
        </authorList>
    </citation>
    <scope>NUCLEOTIDE SEQUENCE</scope>
    <source>
        <strain evidence="3">RS5133</strain>
    </source>
</reference>
<evidence type="ECO:0000256" key="1">
    <source>
        <dbReference type="SAM" id="MobiDB-lite"/>
    </source>
</evidence>
<dbReference type="AlphaFoldDB" id="A0AAV5WT42"/>
<sequence>LILFSLILRPLSHCNSYPSPSCSLLCPMSEQQPREKAPKRNLAGDDNEAPQEKRNKELRSADNFLPTDAPTAPVVAD</sequence>
<keyword evidence="2" id="KW-0732">Signal</keyword>
<feature type="non-terminal residue" evidence="3">
    <location>
        <position position="1"/>
    </location>
</feature>
<proteinExistence type="predicted"/>
<protein>
    <submittedName>
        <fullName evidence="3">Uncharacterized protein</fullName>
    </submittedName>
</protein>
<feature type="region of interest" description="Disordered" evidence="1">
    <location>
        <begin position="29"/>
        <end position="77"/>
    </location>
</feature>
<gene>
    <name evidence="3" type="ORF">PFISCL1PPCAC_26494</name>
</gene>
<feature type="chain" id="PRO_5044000283" evidence="2">
    <location>
        <begin position="17"/>
        <end position="77"/>
    </location>
</feature>
<feature type="non-terminal residue" evidence="3">
    <location>
        <position position="77"/>
    </location>
</feature>
<dbReference type="EMBL" id="BTSY01000007">
    <property type="protein sequence ID" value="GMT35197.1"/>
    <property type="molecule type" value="Genomic_DNA"/>
</dbReference>
<keyword evidence="4" id="KW-1185">Reference proteome</keyword>
<feature type="signal peptide" evidence="2">
    <location>
        <begin position="1"/>
        <end position="16"/>
    </location>
</feature>
<organism evidence="3 4">
    <name type="scientific">Pristionchus fissidentatus</name>
    <dbReference type="NCBI Taxonomy" id="1538716"/>
    <lineage>
        <taxon>Eukaryota</taxon>
        <taxon>Metazoa</taxon>
        <taxon>Ecdysozoa</taxon>
        <taxon>Nematoda</taxon>
        <taxon>Chromadorea</taxon>
        <taxon>Rhabditida</taxon>
        <taxon>Rhabditina</taxon>
        <taxon>Diplogasteromorpha</taxon>
        <taxon>Diplogasteroidea</taxon>
        <taxon>Neodiplogasteridae</taxon>
        <taxon>Pristionchus</taxon>
    </lineage>
</organism>
<accession>A0AAV5WT42</accession>
<name>A0AAV5WT42_9BILA</name>
<feature type="compositionally biased region" description="Basic and acidic residues" evidence="1">
    <location>
        <begin position="50"/>
        <end position="60"/>
    </location>
</feature>
<evidence type="ECO:0000313" key="4">
    <source>
        <dbReference type="Proteomes" id="UP001432322"/>
    </source>
</evidence>
<comment type="caution">
    <text evidence="3">The sequence shown here is derived from an EMBL/GenBank/DDBJ whole genome shotgun (WGS) entry which is preliminary data.</text>
</comment>